<feature type="domain" description="Glucosyltransferase 24 catalytic" evidence="15">
    <location>
        <begin position="1186"/>
        <end position="1452"/>
    </location>
</feature>
<organism evidence="16 17">
    <name type="scientific">Penicillium capsulatum</name>
    <dbReference type="NCBI Taxonomy" id="69766"/>
    <lineage>
        <taxon>Eukaryota</taxon>
        <taxon>Fungi</taxon>
        <taxon>Dikarya</taxon>
        <taxon>Ascomycota</taxon>
        <taxon>Pezizomycotina</taxon>
        <taxon>Eurotiomycetes</taxon>
        <taxon>Eurotiomycetidae</taxon>
        <taxon>Eurotiales</taxon>
        <taxon>Aspergillaceae</taxon>
        <taxon>Penicillium</taxon>
    </lineage>
</organism>
<dbReference type="InterPro" id="IPR040694">
    <property type="entry name" value="UGGT_TRXL_2"/>
</dbReference>
<comment type="cofactor">
    <cofactor evidence="1">
        <name>Ca(2+)</name>
        <dbReference type="ChEBI" id="CHEBI:29108"/>
    </cofactor>
</comment>
<dbReference type="Gene3D" id="3.90.550.10">
    <property type="entry name" value="Spore Coat Polysaccharide Biosynthesis Protein SpsA, Chain A"/>
    <property type="match status" value="1"/>
</dbReference>
<dbReference type="GO" id="GO:0051082">
    <property type="term" value="F:unfolded protein binding"/>
    <property type="evidence" value="ECO:0007669"/>
    <property type="project" value="TreeGrafter"/>
</dbReference>
<evidence type="ECO:0000256" key="7">
    <source>
        <dbReference type="ARBA" id="ARBA00022824"/>
    </source>
</evidence>
<evidence type="ECO:0000313" key="17">
    <source>
        <dbReference type="Proteomes" id="UP001146351"/>
    </source>
</evidence>
<evidence type="ECO:0000256" key="1">
    <source>
        <dbReference type="ARBA" id="ARBA00001913"/>
    </source>
</evidence>
<proteinExistence type="inferred from homology"/>
<evidence type="ECO:0000259" key="11">
    <source>
        <dbReference type="Pfam" id="PF18400"/>
    </source>
</evidence>
<dbReference type="GO" id="GO:0036503">
    <property type="term" value="P:ERAD pathway"/>
    <property type="evidence" value="ECO:0007669"/>
    <property type="project" value="TreeGrafter"/>
</dbReference>
<feature type="compositionally biased region" description="Basic and acidic residues" evidence="9">
    <location>
        <begin position="253"/>
        <end position="262"/>
    </location>
</feature>
<evidence type="ECO:0000259" key="12">
    <source>
        <dbReference type="Pfam" id="PF18401"/>
    </source>
</evidence>
<dbReference type="Pfam" id="PF18404">
    <property type="entry name" value="Glyco_transf_24"/>
    <property type="match status" value="1"/>
</dbReference>
<evidence type="ECO:0000313" key="16">
    <source>
        <dbReference type="EMBL" id="KAJ5156059.1"/>
    </source>
</evidence>
<comment type="similarity">
    <text evidence="4">Belongs to the glycosyltransferase 8 family.</text>
</comment>
<comment type="pathway">
    <text evidence="3">Protein modification; protein glycosylation.</text>
</comment>
<sequence>MRVTPRSPLSWHWYAAIGVLLPVWLVNASPSVNVALQASFDSSPYLVELLETAAEENSTSYFPLLDRIADGAFDDAVTEKELYDRFLQVVHDGGHLRTPESLSSFKLSLAVRSSAPRIQAHYQYYNTSVQQSLMAAQDAACPVWVHSEGKQFCSSSMERAQQDIKGEPDPRELPFDRTLGDASLPPAVLYADVSSPMFKDFHGTLSELAKDGQISYRLRYRPPQHWTHRPLFVSGYGVELALKRTDYIVIDDRDAEQRDESSKAGSSNDSGDLKEDAPDDLRPLSSSEVSRLGWNSASYVMDSDTPLDTLIKLSQDFPKYSSIVATHDASTDLRQEVRDNRGRMIPAGFNGLWINGVQVDSRQIDAFSLLDQLRRERKLIEKFRDLGLSAQEAVKLLSHPILAQPQADDEFQRYDFRDEIEGGGVIIWMNDLEKDDRYESWPSELKSYISMAFPGQLPRVGRDLHNIVIPVDLSDIEDMIFVAQQLQAFVMREIPVRFGIVPIASTTASTAQLKVAHYIRDTFGIEHLLQYLAESAMKAKVKHPEQSAFDAATPEGEAFADKDLLSLEQVLKSDHYTQVAARVADYQHRLSLTDNTNSLVNGIPISREGNWVQEMSMNIGRDMKLTQQAIVEGVFEENAWLPDFFLADAFARRNTFLMPEDPKSVEILDLAGILGSEAETLERVPRIKSGKSTLESSHIIVVGDFESEEGLKLLRGALDLRKEHDEMEVLLLHNGASDPEGNDSNIDKIGRSLAKGEDLDHIIAIAASPNDFPSEASESDVQETTTAHRRLVGKLGFEPGVEGLVVNGRSIGPIPKEYPLSVDELSQLVAYERSKRIDPVAAAIEDLELGLKIPAALGLAKMTSLVSLSLIPDVPEGIFEDAPDFRLDVSQSWSTEHSVITVSNSEDPVINVAVVLDPASESAQRWLPILKVTSELAGVQLKIMLNPKDHLKELPVKRFYRYILKSEPSFNSQGALSRPMASFTGVPVEALLTLGMDVPTSWLVAPQGSLHDLDNIKLSSLKPGNNVDAIYALEHILIEGHSRDLTTKSPPRGVQLILGTEENPHFTDTIIMANLGYFQFKAQPGLWTINLKPGRSEKLFNLDSVGGLGYRPQPGDNNHEVTLLSFQGRTLFPRLSRKPGHEEDDVLETGQEPGSTMDYVSKGFKFASGVLSSVGVGPKAEKHADINIFSVASGHLYERMLNIMMVSVMRHTQHTVKFWFIEQFLSPSFRAFLPHLAREYGFSYEMVTYKWPHWLRAQREKQREIWGYKILFLDVLFPLSLDKVIFVDADQIVRTDMYDLVTHDLEGAPYGFTPMGDSRTEMEGFRFWKQGYWNSFLRGRPYHISALYVVDLNRFRALAAGDRLRGQYQMLSADPNSLSNLDQDLPNHMQHHIPIHSLPQEWLWCETWCSDEDLALAKTIDLCNNPQTKEPKLARAKRQVPEWTVYDDEIAALAKRVAQEQVGFLRTGEGEDVEGKESDEPVPVDEDSDRKDEL</sequence>
<dbReference type="Pfam" id="PF18403">
    <property type="entry name" value="Thioredoxin_15"/>
    <property type="match status" value="1"/>
</dbReference>
<feature type="region of interest" description="Disordered" evidence="9">
    <location>
        <begin position="253"/>
        <end position="286"/>
    </location>
</feature>
<evidence type="ECO:0000256" key="2">
    <source>
        <dbReference type="ARBA" id="ARBA00004319"/>
    </source>
</evidence>
<dbReference type="InterPro" id="IPR040497">
    <property type="entry name" value="Glyco_transf_24"/>
</dbReference>
<gene>
    <name evidence="16" type="ORF">N7492_008862</name>
</gene>
<evidence type="ECO:0000256" key="9">
    <source>
        <dbReference type="SAM" id="MobiDB-lite"/>
    </source>
</evidence>
<dbReference type="EMBL" id="JAPQKO010000006">
    <property type="protein sequence ID" value="KAJ5156059.1"/>
    <property type="molecule type" value="Genomic_DNA"/>
</dbReference>
<keyword evidence="8" id="KW-0325">Glycoprotein</keyword>
<dbReference type="InterPro" id="IPR040525">
    <property type="entry name" value="UGGT_TRXL_4"/>
</dbReference>
<evidence type="ECO:0000256" key="8">
    <source>
        <dbReference type="ARBA" id="ARBA00023180"/>
    </source>
</evidence>
<keyword evidence="5" id="KW-0808">Transferase</keyword>
<dbReference type="GO" id="GO:0003980">
    <property type="term" value="F:UDP-glucose:glycoprotein glucosyltransferase activity"/>
    <property type="evidence" value="ECO:0007669"/>
    <property type="project" value="InterPro"/>
</dbReference>
<keyword evidence="7" id="KW-0256">Endoplasmic reticulum</keyword>
<dbReference type="PANTHER" id="PTHR11226">
    <property type="entry name" value="UDP-GLUCOSE GLYCOPROTEIN:GLUCOSYLTRANSFERASE"/>
    <property type="match status" value="1"/>
</dbReference>
<dbReference type="Pfam" id="PF18402">
    <property type="entry name" value="Thioredoxin_14"/>
    <property type="match status" value="1"/>
</dbReference>
<comment type="subcellular location">
    <subcellularLocation>
        <location evidence="2">Endoplasmic reticulum lumen</location>
    </subcellularLocation>
</comment>
<feature type="domain" description="UGGT thioredoxin-like" evidence="13">
    <location>
        <begin position="414"/>
        <end position="656"/>
    </location>
</feature>
<dbReference type="CDD" id="cd06432">
    <property type="entry name" value="GT8_HUGT1_C_like"/>
    <property type="match status" value="1"/>
</dbReference>
<evidence type="ECO:0000256" key="10">
    <source>
        <dbReference type="SAM" id="SignalP"/>
    </source>
</evidence>
<dbReference type="Pfam" id="PF18400">
    <property type="entry name" value="Thioredoxin_12"/>
    <property type="match status" value="1"/>
</dbReference>
<feature type="domain" description="UGGT thioredoxin-like" evidence="12">
    <location>
        <begin position="279"/>
        <end position="408"/>
    </location>
</feature>
<feature type="domain" description="UDP-glucose:glycoprotein glucosyltransferase thioredoxin-like" evidence="14">
    <location>
        <begin position="673"/>
        <end position="867"/>
    </location>
</feature>
<dbReference type="InterPro" id="IPR029044">
    <property type="entry name" value="Nucleotide-diphossugar_trans"/>
</dbReference>
<evidence type="ECO:0008006" key="18">
    <source>
        <dbReference type="Google" id="ProtNLM"/>
    </source>
</evidence>
<dbReference type="InterPro" id="IPR009448">
    <property type="entry name" value="UDP-g_GGtrans"/>
</dbReference>
<dbReference type="InterPro" id="IPR040692">
    <property type="entry name" value="UGGT_TRXL_3"/>
</dbReference>
<evidence type="ECO:0000259" key="14">
    <source>
        <dbReference type="Pfam" id="PF18403"/>
    </source>
</evidence>
<evidence type="ECO:0000256" key="4">
    <source>
        <dbReference type="ARBA" id="ARBA00006351"/>
    </source>
</evidence>
<evidence type="ECO:0000259" key="13">
    <source>
        <dbReference type="Pfam" id="PF18402"/>
    </source>
</evidence>
<dbReference type="Proteomes" id="UP001146351">
    <property type="component" value="Unassembled WGS sequence"/>
</dbReference>
<evidence type="ECO:0000256" key="3">
    <source>
        <dbReference type="ARBA" id="ARBA00004922"/>
    </source>
</evidence>
<dbReference type="Pfam" id="PF06427">
    <property type="entry name" value="UDP-g_GGTase"/>
    <property type="match status" value="1"/>
</dbReference>
<dbReference type="InterPro" id="IPR040693">
    <property type="entry name" value="UGGT_TRXL_1"/>
</dbReference>
<reference evidence="16" key="2">
    <citation type="journal article" date="2023" name="IMA Fungus">
        <title>Comparative genomic study of the Penicillium genus elucidates a diverse pangenome and 15 lateral gene transfer events.</title>
        <authorList>
            <person name="Petersen C."/>
            <person name="Sorensen T."/>
            <person name="Nielsen M.R."/>
            <person name="Sondergaard T.E."/>
            <person name="Sorensen J.L."/>
            <person name="Fitzpatrick D.A."/>
            <person name="Frisvad J.C."/>
            <person name="Nielsen K.L."/>
        </authorList>
    </citation>
    <scope>NUCLEOTIDE SEQUENCE</scope>
    <source>
        <strain evidence="16">IBT 21917</strain>
    </source>
</reference>
<keyword evidence="6 10" id="KW-0732">Signal</keyword>
<comment type="caution">
    <text evidence="16">The sequence shown here is derived from an EMBL/GenBank/DDBJ whole genome shotgun (WGS) entry which is preliminary data.</text>
</comment>
<dbReference type="PANTHER" id="PTHR11226:SF0">
    <property type="entry name" value="UDP-GLUCOSE:GLYCOPROTEIN GLUCOSYLTRANSFERASE"/>
    <property type="match status" value="1"/>
</dbReference>
<dbReference type="OrthoDB" id="27683at2759"/>
<name>A0A9W9LH72_9EURO</name>
<evidence type="ECO:0000256" key="5">
    <source>
        <dbReference type="ARBA" id="ARBA00022679"/>
    </source>
</evidence>
<dbReference type="GO" id="GO:0005788">
    <property type="term" value="C:endoplasmic reticulum lumen"/>
    <property type="evidence" value="ECO:0007669"/>
    <property type="project" value="UniProtKB-SubCell"/>
</dbReference>
<dbReference type="GO" id="GO:0018279">
    <property type="term" value="P:protein N-linked glycosylation via asparagine"/>
    <property type="evidence" value="ECO:0007669"/>
    <property type="project" value="TreeGrafter"/>
</dbReference>
<accession>A0A9W9LH72</accession>
<protein>
    <recommendedName>
        <fullName evidence="18">UDP-glucose:glycoprotein glucosyltransferase</fullName>
    </recommendedName>
</protein>
<dbReference type="SUPFAM" id="SSF53448">
    <property type="entry name" value="Nucleotide-diphospho-sugar transferases"/>
    <property type="match status" value="1"/>
</dbReference>
<feature type="domain" description="UGGT thioredoxin-like" evidence="11">
    <location>
        <begin position="43"/>
        <end position="226"/>
    </location>
</feature>
<dbReference type="Pfam" id="PF18401">
    <property type="entry name" value="Thioredoxin_13"/>
    <property type="match status" value="1"/>
</dbReference>
<dbReference type="FunFam" id="3.90.550.10:FF:000065">
    <property type="entry name" value="UDP-glucose:glycoprotein glucosyltransferase, putative"/>
    <property type="match status" value="1"/>
</dbReference>
<keyword evidence="17" id="KW-1185">Reference proteome</keyword>
<evidence type="ECO:0000259" key="15">
    <source>
        <dbReference type="Pfam" id="PF18404"/>
    </source>
</evidence>
<feature type="chain" id="PRO_5040820528" description="UDP-glucose:glycoprotein glucosyltransferase" evidence="10">
    <location>
        <begin position="29"/>
        <end position="1494"/>
    </location>
</feature>
<feature type="signal peptide" evidence="10">
    <location>
        <begin position="1"/>
        <end position="28"/>
    </location>
</feature>
<evidence type="ECO:0000256" key="6">
    <source>
        <dbReference type="ARBA" id="ARBA00022729"/>
    </source>
</evidence>
<feature type="region of interest" description="Disordered" evidence="9">
    <location>
        <begin position="1465"/>
        <end position="1494"/>
    </location>
</feature>
<feature type="compositionally biased region" description="Basic and acidic residues" evidence="9">
    <location>
        <begin position="271"/>
        <end position="282"/>
    </location>
</feature>
<reference evidence="16" key="1">
    <citation type="submission" date="2022-11" db="EMBL/GenBank/DDBJ databases">
        <authorList>
            <person name="Petersen C."/>
        </authorList>
    </citation>
    <scope>NUCLEOTIDE SEQUENCE</scope>
    <source>
        <strain evidence="16">IBT 21917</strain>
    </source>
</reference>